<dbReference type="EMBL" id="FOGG01000058">
    <property type="protein sequence ID" value="SES28810.1"/>
    <property type="molecule type" value="Genomic_DNA"/>
</dbReference>
<protein>
    <submittedName>
        <fullName evidence="1">Uncharacterized protein</fullName>
    </submittedName>
</protein>
<accession>A0A1H9W4D0</accession>
<gene>
    <name evidence="1" type="ORF">SAMN04488023_15813</name>
</gene>
<dbReference type="Proteomes" id="UP000199572">
    <property type="component" value="Unassembled WGS sequence"/>
</dbReference>
<sequence length="42" mass="4856">MTVHDVHERSIVLGRFVLFSSDEGRIIIVCIEVSDKLLRLMK</sequence>
<organism evidence="1 2">
    <name type="scientific">Pedobacter rhizosphaerae</name>
    <dbReference type="NCBI Taxonomy" id="390241"/>
    <lineage>
        <taxon>Bacteria</taxon>
        <taxon>Pseudomonadati</taxon>
        <taxon>Bacteroidota</taxon>
        <taxon>Sphingobacteriia</taxon>
        <taxon>Sphingobacteriales</taxon>
        <taxon>Sphingobacteriaceae</taxon>
        <taxon>Pedobacter</taxon>
    </lineage>
</organism>
<keyword evidence="2" id="KW-1185">Reference proteome</keyword>
<evidence type="ECO:0000313" key="1">
    <source>
        <dbReference type="EMBL" id="SES28810.1"/>
    </source>
</evidence>
<proteinExistence type="predicted"/>
<dbReference type="AlphaFoldDB" id="A0A1H9W4D0"/>
<name>A0A1H9W4D0_9SPHI</name>
<reference evidence="1 2" key="1">
    <citation type="submission" date="2016-10" db="EMBL/GenBank/DDBJ databases">
        <authorList>
            <person name="de Groot N.N."/>
        </authorList>
    </citation>
    <scope>NUCLEOTIDE SEQUENCE [LARGE SCALE GENOMIC DNA]</scope>
    <source>
        <strain evidence="1 2">DSM 18610</strain>
    </source>
</reference>
<evidence type="ECO:0000313" key="2">
    <source>
        <dbReference type="Proteomes" id="UP000199572"/>
    </source>
</evidence>